<dbReference type="RefSeq" id="WP_243796531.1">
    <property type="nucleotide sequence ID" value="NZ_CP094669.1"/>
</dbReference>
<accession>A0ABY4CW60</accession>
<dbReference type="InterPro" id="IPR008969">
    <property type="entry name" value="CarboxyPept-like_regulatory"/>
</dbReference>
<dbReference type="EMBL" id="CP094669">
    <property type="protein sequence ID" value="UOG73719.1"/>
    <property type="molecule type" value="Genomic_DNA"/>
</dbReference>
<evidence type="ECO:0000313" key="2">
    <source>
        <dbReference type="Proteomes" id="UP000831113"/>
    </source>
</evidence>
<name>A0ABY4CW60_9BACT</name>
<evidence type="ECO:0000313" key="1">
    <source>
        <dbReference type="EMBL" id="UOG73719.1"/>
    </source>
</evidence>
<organism evidence="1 2">
    <name type="scientific">Hymenobacter tibetensis</name>
    <dbReference type="NCBI Taxonomy" id="497967"/>
    <lineage>
        <taxon>Bacteria</taxon>
        <taxon>Pseudomonadati</taxon>
        <taxon>Bacteroidota</taxon>
        <taxon>Cytophagia</taxon>
        <taxon>Cytophagales</taxon>
        <taxon>Hymenobacteraceae</taxon>
        <taxon>Hymenobacter</taxon>
    </lineage>
</organism>
<dbReference type="Pfam" id="PF13715">
    <property type="entry name" value="CarbopepD_reg_2"/>
    <property type="match status" value="1"/>
</dbReference>
<dbReference type="Proteomes" id="UP000831113">
    <property type="component" value="Chromosome"/>
</dbReference>
<sequence length="424" mass="47070">MFSSVFSIRRWSPLRLLLTSGLILVALLGLNSAALAQYTVRGTVVDRETKEVLPFVSISVAGTTNGTASNANGEFTLVLKDVPRTLVFSELGHLRDTARVTQANYTTPLQITMAPASVALPEVKVNSYPFQLVEKAFRQLQSSYSRKFYGKAYYRQLTRISNEPTELQEVVWNVKSNPARIEGTTVAQGRYAAKQAATAFSNFSIYTRRYGLYDAGMDSTKSLALLSPNTVKNYLLELKGLLDQDSSTIAEISFETRPEIKYQSSGTIWINIETNKIVRYKMTQPNFTATSSNPNQQFKNPKLSVDMVFQPSSDLVSPIDHMQVDLTADLVTGTKTGTVPLSVTSFTYFYDTSTKATNIPYARASLDDRDLETIKATKYDPEFWANNPVVQRTPVEDEVVASFEKKGAFGTMVKKPQPKAGAQK</sequence>
<proteinExistence type="predicted"/>
<reference evidence="1 2" key="1">
    <citation type="submission" date="2022-03" db="EMBL/GenBank/DDBJ databases">
        <title>Hymenobactersp. isolated from the air.</title>
        <authorList>
            <person name="Won M."/>
            <person name="Kwon S.-W."/>
        </authorList>
    </citation>
    <scope>NUCLEOTIDE SEQUENCE [LARGE SCALE GENOMIC DNA]</scope>
    <source>
        <strain evidence="1 2">KACC 21982</strain>
    </source>
</reference>
<dbReference type="SUPFAM" id="SSF49464">
    <property type="entry name" value="Carboxypeptidase regulatory domain-like"/>
    <property type="match status" value="1"/>
</dbReference>
<keyword evidence="2" id="KW-1185">Reference proteome</keyword>
<gene>
    <name evidence="1" type="ORF">MTX78_16535</name>
</gene>
<dbReference type="Gene3D" id="2.60.40.1120">
    <property type="entry name" value="Carboxypeptidase-like, regulatory domain"/>
    <property type="match status" value="1"/>
</dbReference>
<protein>
    <submittedName>
        <fullName evidence="1">Carboxypeptidase-like regulatory domain-containing protein</fullName>
    </submittedName>
</protein>